<dbReference type="EMBL" id="GG697392">
    <property type="protein sequence ID" value="EFQ35382.1"/>
    <property type="molecule type" value="Genomic_DNA"/>
</dbReference>
<dbReference type="eggNOG" id="ENOG502SM97">
    <property type="taxonomic scope" value="Eukaryota"/>
</dbReference>
<protein>
    <recommendedName>
        <fullName evidence="1">DUF6546 domain-containing protein</fullName>
    </recommendedName>
</protein>
<reference evidence="3" key="1">
    <citation type="journal article" date="2012" name="Nat. Genet.">
        <title>Lifestyle transitions in plant pathogenic Colletotrichum fungi deciphered by genome and transcriptome analyses.</title>
        <authorList>
            <person name="O'Connell R.J."/>
            <person name="Thon M.R."/>
            <person name="Hacquard S."/>
            <person name="Amyotte S.G."/>
            <person name="Kleemann J."/>
            <person name="Torres M.F."/>
            <person name="Damm U."/>
            <person name="Buiate E.A."/>
            <person name="Epstein L."/>
            <person name="Alkan N."/>
            <person name="Altmueller J."/>
            <person name="Alvarado-Balderrama L."/>
            <person name="Bauser C.A."/>
            <person name="Becker C."/>
            <person name="Birren B.W."/>
            <person name="Chen Z."/>
            <person name="Choi J."/>
            <person name="Crouch J.A."/>
            <person name="Duvick J.P."/>
            <person name="Farman M.A."/>
            <person name="Gan P."/>
            <person name="Heiman D."/>
            <person name="Henrissat B."/>
            <person name="Howard R.J."/>
            <person name="Kabbage M."/>
            <person name="Koch C."/>
            <person name="Kracher B."/>
            <person name="Kubo Y."/>
            <person name="Law A.D."/>
            <person name="Lebrun M.-H."/>
            <person name="Lee Y.-H."/>
            <person name="Miyara I."/>
            <person name="Moore N."/>
            <person name="Neumann U."/>
            <person name="Nordstroem K."/>
            <person name="Panaccione D.G."/>
            <person name="Panstruga R."/>
            <person name="Place M."/>
            <person name="Proctor R.H."/>
            <person name="Prusky D."/>
            <person name="Rech G."/>
            <person name="Reinhardt R."/>
            <person name="Rollins J.A."/>
            <person name="Rounsley S."/>
            <person name="Schardl C.L."/>
            <person name="Schwartz D.C."/>
            <person name="Shenoy N."/>
            <person name="Shirasu K."/>
            <person name="Sikhakolli U.R."/>
            <person name="Stueber K."/>
            <person name="Sukno S.A."/>
            <person name="Sweigard J.A."/>
            <person name="Takano Y."/>
            <person name="Takahara H."/>
            <person name="Trail F."/>
            <person name="van der Does H.C."/>
            <person name="Voll L.M."/>
            <person name="Will I."/>
            <person name="Young S."/>
            <person name="Zeng Q."/>
            <person name="Zhang J."/>
            <person name="Zhou S."/>
            <person name="Dickman M.B."/>
            <person name="Schulze-Lefert P."/>
            <person name="Ver Loren van Themaat E."/>
            <person name="Ma L.-J."/>
            <person name="Vaillancourt L.J."/>
        </authorList>
    </citation>
    <scope>NUCLEOTIDE SEQUENCE [LARGE SCALE GENOMIC DNA]</scope>
    <source>
        <strain evidence="3">M1.001 / M2 / FGSC 10212</strain>
    </source>
</reference>
<organism evidence="3">
    <name type="scientific">Colletotrichum graminicola (strain M1.001 / M2 / FGSC 10212)</name>
    <name type="common">Maize anthracnose fungus</name>
    <name type="synonym">Glomerella graminicola</name>
    <dbReference type="NCBI Taxonomy" id="645133"/>
    <lineage>
        <taxon>Eukaryota</taxon>
        <taxon>Fungi</taxon>
        <taxon>Dikarya</taxon>
        <taxon>Ascomycota</taxon>
        <taxon>Pezizomycotina</taxon>
        <taxon>Sordariomycetes</taxon>
        <taxon>Hypocreomycetidae</taxon>
        <taxon>Glomerellales</taxon>
        <taxon>Glomerellaceae</taxon>
        <taxon>Colletotrichum</taxon>
        <taxon>Colletotrichum graminicola species complex</taxon>
    </lineage>
</organism>
<dbReference type="RefSeq" id="XP_008099402.1">
    <property type="nucleotide sequence ID" value="XM_008101211.1"/>
</dbReference>
<evidence type="ECO:0000259" key="1">
    <source>
        <dbReference type="Pfam" id="PF20183"/>
    </source>
</evidence>
<dbReference type="VEuPathDB" id="FungiDB:GLRG_10526"/>
<dbReference type="GeneID" id="24415891"/>
<name>E3QWZ4_COLGM</name>
<dbReference type="HOGENOM" id="CLU_1749511_0_0_1"/>
<accession>E3QWZ4</accession>
<sequence length="149" mass="17418">MFARFPRLQAVYYEHWREWSGWQNVTDRGYQHLFESIQRCNDSLKRLVVFENFNQQYPAIAQRFRGEDEYIGLTNFRKPNRAISQMVALASLKLEHLAASFIADASYFLEIHPTWKWPNLTSLVLTSKLLTPHKDPIEIGAMLRVAAAC</sequence>
<evidence type="ECO:0000313" key="3">
    <source>
        <dbReference type="Proteomes" id="UP000008782"/>
    </source>
</evidence>
<proteinExistence type="predicted"/>
<feature type="domain" description="DUF6546" evidence="1">
    <location>
        <begin position="42"/>
        <end position="148"/>
    </location>
</feature>
<dbReference type="OrthoDB" id="4802432at2759"/>
<gene>
    <name evidence="2" type="ORF">GLRG_10526</name>
</gene>
<dbReference type="InterPro" id="IPR046676">
    <property type="entry name" value="DUF6546"/>
</dbReference>
<dbReference type="AlphaFoldDB" id="E3QWZ4"/>
<evidence type="ECO:0000313" key="2">
    <source>
        <dbReference type="EMBL" id="EFQ35382.1"/>
    </source>
</evidence>
<keyword evidence="3" id="KW-1185">Reference proteome</keyword>
<dbReference type="Proteomes" id="UP000008782">
    <property type="component" value="Unassembled WGS sequence"/>
</dbReference>
<dbReference type="Pfam" id="PF20183">
    <property type="entry name" value="DUF6546"/>
    <property type="match status" value="1"/>
</dbReference>